<organism evidence="3 4">
    <name type="scientific">Ramlibacter rhizophilus</name>
    <dbReference type="NCBI Taxonomy" id="1781167"/>
    <lineage>
        <taxon>Bacteria</taxon>
        <taxon>Pseudomonadati</taxon>
        <taxon>Pseudomonadota</taxon>
        <taxon>Betaproteobacteria</taxon>
        <taxon>Burkholderiales</taxon>
        <taxon>Comamonadaceae</taxon>
        <taxon>Ramlibacter</taxon>
    </lineage>
</organism>
<comment type="caution">
    <text evidence="3">The sequence shown here is derived from an EMBL/GenBank/DDBJ whole genome shotgun (WGS) entry which is preliminary data.</text>
</comment>
<dbReference type="InterPro" id="IPR042100">
    <property type="entry name" value="Bug_dom1"/>
</dbReference>
<dbReference type="Gene3D" id="3.40.190.150">
    <property type="entry name" value="Bordetella uptake gene, domain 1"/>
    <property type="match status" value="1"/>
</dbReference>
<dbReference type="Pfam" id="PF03401">
    <property type="entry name" value="TctC"/>
    <property type="match status" value="1"/>
</dbReference>
<comment type="similarity">
    <text evidence="1">Belongs to the UPF0065 (bug) family.</text>
</comment>
<dbReference type="Gene3D" id="3.40.190.10">
    <property type="entry name" value="Periplasmic binding protein-like II"/>
    <property type="match status" value="1"/>
</dbReference>
<dbReference type="PANTHER" id="PTHR42928">
    <property type="entry name" value="TRICARBOXYLATE-BINDING PROTEIN"/>
    <property type="match status" value="1"/>
</dbReference>
<gene>
    <name evidence="3" type="ORF">EZ242_17610</name>
</gene>
<dbReference type="PANTHER" id="PTHR42928:SF5">
    <property type="entry name" value="BLR1237 PROTEIN"/>
    <property type="match status" value="1"/>
</dbReference>
<reference evidence="3 4" key="1">
    <citation type="submission" date="2019-03" db="EMBL/GenBank/DDBJ databases">
        <title>Ramlibacter rhizophilus CCTCC AB2015357, whole genome shotgun sequence.</title>
        <authorList>
            <person name="Zhang X."/>
            <person name="Feng G."/>
            <person name="Zhu H."/>
        </authorList>
    </citation>
    <scope>NUCLEOTIDE SEQUENCE [LARGE SCALE GENOMIC DNA]</scope>
    <source>
        <strain evidence="3 4">CCTCC AB2015357</strain>
    </source>
</reference>
<feature type="chain" id="PRO_5021275919" evidence="2">
    <location>
        <begin position="21"/>
        <end position="337"/>
    </location>
</feature>
<evidence type="ECO:0000313" key="3">
    <source>
        <dbReference type="EMBL" id="TFY97344.1"/>
    </source>
</evidence>
<protein>
    <submittedName>
        <fullName evidence="3">Tripartite tricarboxylate transporter substrate binding protein</fullName>
    </submittedName>
</protein>
<dbReference type="EMBL" id="SMLL01000007">
    <property type="protein sequence ID" value="TFY97344.1"/>
    <property type="molecule type" value="Genomic_DNA"/>
</dbReference>
<evidence type="ECO:0000256" key="2">
    <source>
        <dbReference type="SAM" id="SignalP"/>
    </source>
</evidence>
<feature type="signal peptide" evidence="2">
    <location>
        <begin position="1"/>
        <end position="20"/>
    </location>
</feature>
<dbReference type="AlphaFoldDB" id="A0A4Z0BGT6"/>
<evidence type="ECO:0000313" key="4">
    <source>
        <dbReference type="Proteomes" id="UP000297564"/>
    </source>
</evidence>
<dbReference type="CDD" id="cd07012">
    <property type="entry name" value="PBP2_Bug_TTT"/>
    <property type="match status" value="1"/>
</dbReference>
<dbReference type="SUPFAM" id="SSF53850">
    <property type="entry name" value="Periplasmic binding protein-like II"/>
    <property type="match status" value="1"/>
</dbReference>
<dbReference type="PIRSF" id="PIRSF017082">
    <property type="entry name" value="YflP"/>
    <property type="match status" value="1"/>
</dbReference>
<sequence>MKSFPLKIVSALVASLVALAAVPAAADTFPAKPIRIIASTSPGGLTDLLARTVARLMGDSLGQSVVVENRPGAGTLIGMTACARAPADGYTLCLTDNQSLVFNPLLFNRLPYDPKADFAAIGGVVRTPNDVIVAHPSVPGAGFRELMAHAKANPEKVSFATWGPGSIPAIYQAWIARQNGVQLTAVPYKGAGPSFLAVNGGEVNLAYSSVALAKAAVEAGKLKAVAVTGASRSSAFPNVPALGELDSDPGMGTFWGLYAPAKTPPAIVEKLNAELNKALATPAFQSFAKQNYLEPYNASPARFAAELAAAQSHAAATFRTIGIQPTDAPADAPSATR</sequence>
<name>A0A4Z0BGT6_9BURK</name>
<dbReference type="InterPro" id="IPR005064">
    <property type="entry name" value="BUG"/>
</dbReference>
<accession>A0A4Z0BGT6</accession>
<evidence type="ECO:0000256" key="1">
    <source>
        <dbReference type="ARBA" id="ARBA00006987"/>
    </source>
</evidence>
<dbReference type="Proteomes" id="UP000297564">
    <property type="component" value="Unassembled WGS sequence"/>
</dbReference>
<dbReference type="RefSeq" id="WP_135286510.1">
    <property type="nucleotide sequence ID" value="NZ_SMLL01000007.1"/>
</dbReference>
<proteinExistence type="inferred from homology"/>
<keyword evidence="4" id="KW-1185">Reference proteome</keyword>
<keyword evidence="2" id="KW-0732">Signal</keyword>
<dbReference type="OrthoDB" id="7250553at2"/>